<keyword evidence="7" id="KW-0636">Prenylation</keyword>
<keyword evidence="6" id="KW-0449">Lipoprotein</keyword>
<accession>A0A0L8HK31</accession>
<dbReference type="PROSITE" id="PS51419">
    <property type="entry name" value="RAB"/>
    <property type="match status" value="1"/>
</dbReference>
<dbReference type="InterPro" id="IPR001806">
    <property type="entry name" value="Small_GTPase"/>
</dbReference>
<dbReference type="AlphaFoldDB" id="A0A0L8HK31"/>
<dbReference type="STRING" id="37653.A0A0L8HK31"/>
<name>A0A0L8HK31_OCTBM</name>
<comment type="subcellular location">
    <subcellularLocation>
        <location evidence="1">Endomembrane system</location>
    </subcellularLocation>
</comment>
<dbReference type="SMART" id="SM00175">
    <property type="entry name" value="RAB"/>
    <property type="match status" value="1"/>
</dbReference>
<dbReference type="CDD" id="cd00154">
    <property type="entry name" value="Rab"/>
    <property type="match status" value="1"/>
</dbReference>
<keyword evidence="5" id="KW-0472">Membrane</keyword>
<dbReference type="GO" id="GO:0005525">
    <property type="term" value="F:GTP binding"/>
    <property type="evidence" value="ECO:0007669"/>
    <property type="project" value="UniProtKB-KW"/>
</dbReference>
<dbReference type="NCBIfam" id="TIGR00231">
    <property type="entry name" value="small_GTP"/>
    <property type="match status" value="1"/>
</dbReference>
<dbReference type="Pfam" id="PF00071">
    <property type="entry name" value="Ras"/>
    <property type="match status" value="1"/>
</dbReference>
<evidence type="ECO:0000256" key="2">
    <source>
        <dbReference type="ARBA" id="ARBA00006270"/>
    </source>
</evidence>
<evidence type="ECO:0000256" key="6">
    <source>
        <dbReference type="ARBA" id="ARBA00023288"/>
    </source>
</evidence>
<dbReference type="InterPro" id="IPR050305">
    <property type="entry name" value="Small_GTPase_Rab"/>
</dbReference>
<evidence type="ECO:0000313" key="8">
    <source>
        <dbReference type="EMBL" id="KOF89608.1"/>
    </source>
</evidence>
<protein>
    <submittedName>
        <fullName evidence="8">Uncharacterized protein</fullName>
    </submittedName>
</protein>
<gene>
    <name evidence="8" type="ORF">OCBIM_22012775mg</name>
</gene>
<dbReference type="GO" id="GO:0012505">
    <property type="term" value="C:endomembrane system"/>
    <property type="evidence" value="ECO:0007669"/>
    <property type="project" value="UniProtKB-SubCell"/>
</dbReference>
<evidence type="ECO:0000256" key="4">
    <source>
        <dbReference type="ARBA" id="ARBA00023134"/>
    </source>
</evidence>
<dbReference type="PRINTS" id="PR00449">
    <property type="entry name" value="RASTRNSFRMNG"/>
</dbReference>
<keyword evidence="3" id="KW-0547">Nucleotide-binding</keyword>
<dbReference type="KEGG" id="obi:106870188"/>
<dbReference type="SUPFAM" id="SSF52540">
    <property type="entry name" value="P-loop containing nucleoside triphosphate hydrolases"/>
    <property type="match status" value="1"/>
</dbReference>
<dbReference type="SMART" id="SM00173">
    <property type="entry name" value="RAS"/>
    <property type="match status" value="1"/>
</dbReference>
<dbReference type="EMBL" id="KQ417939">
    <property type="protein sequence ID" value="KOF89608.1"/>
    <property type="molecule type" value="Genomic_DNA"/>
</dbReference>
<reference evidence="8" key="1">
    <citation type="submission" date="2015-07" db="EMBL/GenBank/DDBJ databases">
        <title>MeaNS - Measles Nucleotide Surveillance Program.</title>
        <authorList>
            <person name="Tran T."/>
            <person name="Druce J."/>
        </authorList>
    </citation>
    <scope>NUCLEOTIDE SEQUENCE</scope>
    <source>
        <strain evidence="8">UCB-OBI-ISO-001</strain>
        <tissue evidence="8">Gonad</tissue>
    </source>
</reference>
<evidence type="ECO:0000256" key="7">
    <source>
        <dbReference type="ARBA" id="ARBA00023289"/>
    </source>
</evidence>
<keyword evidence="4" id="KW-0342">GTP-binding</keyword>
<proteinExistence type="inferred from homology"/>
<dbReference type="OMA" id="PQRSCAC"/>
<dbReference type="PROSITE" id="PS51420">
    <property type="entry name" value="RHO"/>
    <property type="match status" value="1"/>
</dbReference>
<dbReference type="InterPro" id="IPR005225">
    <property type="entry name" value="Small_GTP-bd"/>
</dbReference>
<evidence type="ECO:0000256" key="1">
    <source>
        <dbReference type="ARBA" id="ARBA00004308"/>
    </source>
</evidence>
<dbReference type="SMART" id="SM00176">
    <property type="entry name" value="RAN"/>
    <property type="match status" value="1"/>
</dbReference>
<dbReference type="OrthoDB" id="9989112at2759"/>
<dbReference type="PROSITE" id="PS51421">
    <property type="entry name" value="RAS"/>
    <property type="match status" value="1"/>
</dbReference>
<sequence>MAKCYDILVRLLLLGDTGVGKSCILCRYANDEFLDTHISTIGIDFKMRTVNMDNKVAKIQIWDTAGQERFEAITHQFYRRAQGVLLVYDLCSRTSFENLSKWLTYVDEFANEDTELLLLGNKSDRCQWREVSCEEGQKFAEQYNMKFFETSAKNRENIDQAFQHICEGILQKQSLKRSTQSLNTSSSSNSHLVHRGRSVLSLESKHEDNSMKTSEHSYWRCCAGVM</sequence>
<dbReference type="InterPro" id="IPR027417">
    <property type="entry name" value="P-loop_NTPase"/>
</dbReference>
<dbReference type="SMART" id="SM00174">
    <property type="entry name" value="RHO"/>
    <property type="match status" value="1"/>
</dbReference>
<dbReference type="GO" id="GO:0003924">
    <property type="term" value="F:GTPase activity"/>
    <property type="evidence" value="ECO:0007669"/>
    <property type="project" value="InterPro"/>
</dbReference>
<dbReference type="PANTHER" id="PTHR47980">
    <property type="entry name" value="LD44762P"/>
    <property type="match status" value="1"/>
</dbReference>
<organism evidence="8">
    <name type="scientific">Octopus bimaculoides</name>
    <name type="common">California two-spotted octopus</name>
    <dbReference type="NCBI Taxonomy" id="37653"/>
    <lineage>
        <taxon>Eukaryota</taxon>
        <taxon>Metazoa</taxon>
        <taxon>Spiralia</taxon>
        <taxon>Lophotrochozoa</taxon>
        <taxon>Mollusca</taxon>
        <taxon>Cephalopoda</taxon>
        <taxon>Coleoidea</taxon>
        <taxon>Octopodiformes</taxon>
        <taxon>Octopoda</taxon>
        <taxon>Incirrata</taxon>
        <taxon>Octopodidae</taxon>
        <taxon>Octopus</taxon>
    </lineage>
</organism>
<evidence type="ECO:0000256" key="3">
    <source>
        <dbReference type="ARBA" id="ARBA00022741"/>
    </source>
</evidence>
<dbReference type="FunFam" id="3.40.50.300:FF:000586">
    <property type="entry name" value="Rab family GTPase"/>
    <property type="match status" value="1"/>
</dbReference>
<evidence type="ECO:0000256" key="5">
    <source>
        <dbReference type="ARBA" id="ARBA00023136"/>
    </source>
</evidence>
<comment type="similarity">
    <text evidence="2">Belongs to the small GTPase superfamily. Rab family.</text>
</comment>
<dbReference type="Gene3D" id="3.40.50.300">
    <property type="entry name" value="P-loop containing nucleotide triphosphate hydrolases"/>
    <property type="match status" value="1"/>
</dbReference>